<feature type="domain" description="Thioredoxin" evidence="7">
    <location>
        <begin position="31"/>
        <end position="140"/>
    </location>
</feature>
<comment type="similarity">
    <text evidence="1">Belongs to the thioredoxin family.</text>
</comment>
<evidence type="ECO:0000256" key="5">
    <source>
        <dbReference type="ARBA" id="ARBA00023284"/>
    </source>
</evidence>
<evidence type="ECO:0000259" key="7">
    <source>
        <dbReference type="PROSITE" id="PS51352"/>
    </source>
</evidence>
<dbReference type="NCBIfam" id="TIGR01068">
    <property type="entry name" value="thioredoxin"/>
    <property type="match status" value="1"/>
</dbReference>
<dbReference type="EMBL" id="QFQP01000047">
    <property type="protein sequence ID" value="PZR05220.1"/>
    <property type="molecule type" value="Genomic_DNA"/>
</dbReference>
<name>A0A2W5SR61_9BACT</name>
<dbReference type="InterPro" id="IPR005746">
    <property type="entry name" value="Thioredoxin"/>
</dbReference>
<evidence type="ECO:0000313" key="8">
    <source>
        <dbReference type="EMBL" id="PZR05220.1"/>
    </source>
</evidence>
<proteinExistence type="inferred from homology"/>
<reference evidence="8 9" key="1">
    <citation type="submission" date="2017-08" db="EMBL/GenBank/DDBJ databases">
        <title>Infants hospitalized years apart are colonized by the same room-sourced microbial strains.</title>
        <authorList>
            <person name="Brooks B."/>
            <person name="Olm M.R."/>
            <person name="Firek B.A."/>
            <person name="Baker R."/>
            <person name="Thomas B.C."/>
            <person name="Morowitz M.J."/>
            <person name="Banfield J.F."/>
        </authorList>
    </citation>
    <scope>NUCLEOTIDE SEQUENCE [LARGE SCALE GENOMIC DNA]</scope>
    <source>
        <strain evidence="8">S2_003_000_R2_14</strain>
    </source>
</reference>
<dbReference type="PANTHER" id="PTHR45663:SF11">
    <property type="entry name" value="GEO12009P1"/>
    <property type="match status" value="1"/>
</dbReference>
<keyword evidence="3" id="KW-0249">Electron transport</keyword>
<evidence type="ECO:0000256" key="1">
    <source>
        <dbReference type="ARBA" id="ARBA00008987"/>
    </source>
</evidence>
<dbReference type="PROSITE" id="PS51352">
    <property type="entry name" value="THIOREDOXIN_2"/>
    <property type="match status" value="1"/>
</dbReference>
<dbReference type="Pfam" id="PF00085">
    <property type="entry name" value="Thioredoxin"/>
    <property type="match status" value="1"/>
</dbReference>
<organism evidence="8 9">
    <name type="scientific">Archangium gephyra</name>
    <dbReference type="NCBI Taxonomy" id="48"/>
    <lineage>
        <taxon>Bacteria</taxon>
        <taxon>Pseudomonadati</taxon>
        <taxon>Myxococcota</taxon>
        <taxon>Myxococcia</taxon>
        <taxon>Myxococcales</taxon>
        <taxon>Cystobacterineae</taxon>
        <taxon>Archangiaceae</taxon>
        <taxon>Archangium</taxon>
    </lineage>
</organism>
<dbReference type="InterPro" id="IPR036249">
    <property type="entry name" value="Thioredoxin-like_sf"/>
</dbReference>
<evidence type="ECO:0000256" key="2">
    <source>
        <dbReference type="ARBA" id="ARBA00022448"/>
    </source>
</evidence>
<sequence>MYRCAACGAFNRVSADRPGNTPVCGRCKKDLDVSGAPQDVDANAYARAIANAPVPVVVDFWAPWCGPCRMAAPILDGIGRELAGRVLVLKVNTDLHPQPSAELGIRGIPTFIVFKDGREVARQSGVLPAPQFRQWVLRAS</sequence>
<evidence type="ECO:0000313" key="9">
    <source>
        <dbReference type="Proteomes" id="UP000249061"/>
    </source>
</evidence>
<dbReference type="FunFam" id="3.40.30.10:FF:000001">
    <property type="entry name" value="Thioredoxin"/>
    <property type="match status" value="1"/>
</dbReference>
<dbReference type="InterPro" id="IPR013766">
    <property type="entry name" value="Thioredoxin_domain"/>
</dbReference>
<accession>A0A2W5SR61</accession>
<dbReference type="AlphaFoldDB" id="A0A2W5SR61"/>
<evidence type="ECO:0000256" key="6">
    <source>
        <dbReference type="NCBIfam" id="TIGR01068"/>
    </source>
</evidence>
<evidence type="ECO:0000256" key="4">
    <source>
        <dbReference type="ARBA" id="ARBA00023157"/>
    </source>
</evidence>
<dbReference type="Gene3D" id="3.40.30.10">
    <property type="entry name" value="Glutaredoxin"/>
    <property type="match status" value="1"/>
</dbReference>
<dbReference type="NCBIfam" id="NF008229">
    <property type="entry name" value="PRK10996.1"/>
    <property type="match status" value="1"/>
</dbReference>
<keyword evidence="4" id="KW-1015">Disulfide bond</keyword>
<gene>
    <name evidence="8" type="ORF">DI536_32800</name>
</gene>
<comment type="caution">
    <text evidence="8">The sequence shown here is derived from an EMBL/GenBank/DDBJ whole genome shotgun (WGS) entry which is preliminary data.</text>
</comment>
<dbReference type="GO" id="GO:0045454">
    <property type="term" value="P:cell redox homeostasis"/>
    <property type="evidence" value="ECO:0007669"/>
    <property type="project" value="TreeGrafter"/>
</dbReference>
<dbReference type="CDD" id="cd02947">
    <property type="entry name" value="TRX_family"/>
    <property type="match status" value="1"/>
</dbReference>
<protein>
    <recommendedName>
        <fullName evidence="6">Thioredoxin</fullName>
    </recommendedName>
</protein>
<dbReference type="SUPFAM" id="SSF52833">
    <property type="entry name" value="Thioredoxin-like"/>
    <property type="match status" value="1"/>
</dbReference>
<dbReference type="PANTHER" id="PTHR45663">
    <property type="entry name" value="GEO12009P1"/>
    <property type="match status" value="1"/>
</dbReference>
<dbReference type="PRINTS" id="PR00421">
    <property type="entry name" value="THIOREDOXIN"/>
</dbReference>
<evidence type="ECO:0000256" key="3">
    <source>
        <dbReference type="ARBA" id="ARBA00022982"/>
    </source>
</evidence>
<dbReference type="Proteomes" id="UP000249061">
    <property type="component" value="Unassembled WGS sequence"/>
</dbReference>
<dbReference type="GO" id="GO:0005829">
    <property type="term" value="C:cytosol"/>
    <property type="evidence" value="ECO:0007669"/>
    <property type="project" value="TreeGrafter"/>
</dbReference>
<keyword evidence="2" id="KW-0813">Transport</keyword>
<dbReference type="Gene3D" id="2.30.30.380">
    <property type="entry name" value="Zn-finger domain of Sec23/24"/>
    <property type="match status" value="1"/>
</dbReference>
<dbReference type="Pfam" id="PF21352">
    <property type="entry name" value="Zn_ribbon_Thio2"/>
    <property type="match status" value="1"/>
</dbReference>
<dbReference type="InterPro" id="IPR049299">
    <property type="entry name" value="Thio2_N"/>
</dbReference>
<dbReference type="GO" id="GO:0015035">
    <property type="term" value="F:protein-disulfide reductase activity"/>
    <property type="evidence" value="ECO:0007669"/>
    <property type="project" value="UniProtKB-UniRule"/>
</dbReference>
<keyword evidence="5" id="KW-0676">Redox-active center</keyword>